<protein>
    <submittedName>
        <fullName evidence="2">Uncharacterized protein</fullName>
    </submittedName>
</protein>
<evidence type="ECO:0000256" key="1">
    <source>
        <dbReference type="SAM" id="Phobius"/>
    </source>
</evidence>
<accession>A0A843UPU6</accession>
<dbReference type="EMBL" id="NMUH01000824">
    <property type="protein sequence ID" value="MQL85351.1"/>
    <property type="molecule type" value="Genomic_DNA"/>
</dbReference>
<dbReference type="AlphaFoldDB" id="A0A843UPU6"/>
<name>A0A843UPU6_COLES</name>
<keyword evidence="1" id="KW-0812">Transmembrane</keyword>
<dbReference type="Proteomes" id="UP000652761">
    <property type="component" value="Unassembled WGS sequence"/>
</dbReference>
<keyword evidence="1" id="KW-1133">Transmembrane helix</keyword>
<keyword evidence="1" id="KW-0472">Membrane</keyword>
<reference evidence="2" key="1">
    <citation type="submission" date="2017-07" db="EMBL/GenBank/DDBJ databases">
        <title>Taro Niue Genome Assembly and Annotation.</title>
        <authorList>
            <person name="Atibalentja N."/>
            <person name="Keating K."/>
            <person name="Fields C.J."/>
        </authorList>
    </citation>
    <scope>NUCLEOTIDE SEQUENCE</scope>
    <source>
        <strain evidence="2">Niue_2</strain>
        <tissue evidence="2">Leaf</tissue>
    </source>
</reference>
<sequence>MDWSRLGSGGLQAILVHILVATATFISGARSLTTSLFICDLDQKMRKYVQAISIGLGPITWVGGGCPRGGGEVAARPHGQPQTAKVAEFIHNFCCTEMPLDVLVCNAAIYLPTTKEPNFTAEGGGSPHCSCETCVKLWRPSCTRELELSMLASTRRSFPQCGQRGMLAGGCVKELIVISACDL</sequence>
<dbReference type="OrthoDB" id="191139at2759"/>
<proteinExistence type="predicted"/>
<feature type="transmembrane region" description="Helical" evidence="1">
    <location>
        <begin position="12"/>
        <end position="38"/>
    </location>
</feature>
<comment type="caution">
    <text evidence="2">The sequence shown here is derived from an EMBL/GenBank/DDBJ whole genome shotgun (WGS) entry which is preliminary data.</text>
</comment>
<evidence type="ECO:0000313" key="2">
    <source>
        <dbReference type="EMBL" id="MQL85351.1"/>
    </source>
</evidence>
<gene>
    <name evidence="2" type="ORF">Taro_017861</name>
</gene>
<organism evidence="2 3">
    <name type="scientific">Colocasia esculenta</name>
    <name type="common">Wild taro</name>
    <name type="synonym">Arum esculentum</name>
    <dbReference type="NCBI Taxonomy" id="4460"/>
    <lineage>
        <taxon>Eukaryota</taxon>
        <taxon>Viridiplantae</taxon>
        <taxon>Streptophyta</taxon>
        <taxon>Embryophyta</taxon>
        <taxon>Tracheophyta</taxon>
        <taxon>Spermatophyta</taxon>
        <taxon>Magnoliopsida</taxon>
        <taxon>Liliopsida</taxon>
        <taxon>Araceae</taxon>
        <taxon>Aroideae</taxon>
        <taxon>Colocasieae</taxon>
        <taxon>Colocasia</taxon>
    </lineage>
</organism>
<keyword evidence="3" id="KW-1185">Reference proteome</keyword>
<evidence type="ECO:0000313" key="3">
    <source>
        <dbReference type="Proteomes" id="UP000652761"/>
    </source>
</evidence>